<name>A0A645A188_9ZZZZ</name>
<comment type="caution">
    <text evidence="2">The sequence shown here is derived from an EMBL/GenBank/DDBJ whole genome shotgun (WGS) entry which is preliminary data.</text>
</comment>
<reference evidence="2" key="1">
    <citation type="submission" date="2019-08" db="EMBL/GenBank/DDBJ databases">
        <authorList>
            <person name="Kucharzyk K."/>
            <person name="Murdoch R.W."/>
            <person name="Higgins S."/>
            <person name="Loffler F."/>
        </authorList>
    </citation>
    <scope>NUCLEOTIDE SEQUENCE</scope>
</reference>
<dbReference type="AlphaFoldDB" id="A0A645A188"/>
<accession>A0A645A188</accession>
<feature type="region of interest" description="Disordered" evidence="1">
    <location>
        <begin position="110"/>
        <end position="177"/>
    </location>
</feature>
<feature type="compositionally biased region" description="Basic and acidic residues" evidence="1">
    <location>
        <begin position="7"/>
        <end position="18"/>
    </location>
</feature>
<dbReference type="EMBL" id="VSSQ01010161">
    <property type="protein sequence ID" value="MPM43584.1"/>
    <property type="molecule type" value="Genomic_DNA"/>
</dbReference>
<proteinExistence type="predicted"/>
<gene>
    <name evidence="2" type="ORF">SDC9_90261</name>
</gene>
<evidence type="ECO:0000313" key="2">
    <source>
        <dbReference type="EMBL" id="MPM43584.1"/>
    </source>
</evidence>
<evidence type="ECO:0000256" key="1">
    <source>
        <dbReference type="SAM" id="MobiDB-lite"/>
    </source>
</evidence>
<sequence length="177" mass="19097">MLQQFGGDDHISGIHIRPEASGGADQDHARDPLGENGGGGGCGYLADTRARQQHLATREGGMHERDARHRLGADLALAARGLHDRRQLFGQRCDDREHVISLLGSAGTIMAPRSSPEIRHPHRGCGPERASSSSLEPQTAELASLDRSNAPGEEDQARRRVEPSPIRPARPFSAPSR</sequence>
<feature type="region of interest" description="Disordered" evidence="1">
    <location>
        <begin position="1"/>
        <end position="45"/>
    </location>
</feature>
<protein>
    <submittedName>
        <fullName evidence="2">Uncharacterized protein</fullName>
    </submittedName>
</protein>
<organism evidence="2">
    <name type="scientific">bioreactor metagenome</name>
    <dbReference type="NCBI Taxonomy" id="1076179"/>
    <lineage>
        <taxon>unclassified sequences</taxon>
        <taxon>metagenomes</taxon>
        <taxon>ecological metagenomes</taxon>
    </lineage>
</organism>